<reference evidence="1" key="1">
    <citation type="submission" date="2020-05" db="EMBL/GenBank/DDBJ databases">
        <title>Large-scale comparative analyses of tick genomes elucidate their genetic diversity and vector capacities.</title>
        <authorList>
            <person name="Jia N."/>
            <person name="Wang J."/>
            <person name="Shi W."/>
            <person name="Du L."/>
            <person name="Sun Y."/>
            <person name="Zhan W."/>
            <person name="Jiang J."/>
            <person name="Wang Q."/>
            <person name="Zhang B."/>
            <person name="Ji P."/>
            <person name="Sakyi L.B."/>
            <person name="Cui X."/>
            <person name="Yuan T."/>
            <person name="Jiang B."/>
            <person name="Yang W."/>
            <person name="Lam T.T.-Y."/>
            <person name="Chang Q."/>
            <person name="Ding S."/>
            <person name="Wang X."/>
            <person name="Zhu J."/>
            <person name="Ruan X."/>
            <person name="Zhao L."/>
            <person name="Wei J."/>
            <person name="Que T."/>
            <person name="Du C."/>
            <person name="Cheng J."/>
            <person name="Dai P."/>
            <person name="Han X."/>
            <person name="Huang E."/>
            <person name="Gao Y."/>
            <person name="Liu J."/>
            <person name="Shao H."/>
            <person name="Ye R."/>
            <person name="Li L."/>
            <person name="Wei W."/>
            <person name="Wang X."/>
            <person name="Wang C."/>
            <person name="Yang T."/>
            <person name="Huo Q."/>
            <person name="Li W."/>
            <person name="Guo W."/>
            <person name="Chen H."/>
            <person name="Zhou L."/>
            <person name="Ni X."/>
            <person name="Tian J."/>
            <person name="Zhou Y."/>
            <person name="Sheng Y."/>
            <person name="Liu T."/>
            <person name="Pan Y."/>
            <person name="Xia L."/>
            <person name="Li J."/>
            <person name="Zhao F."/>
            <person name="Cao W."/>
        </authorList>
    </citation>
    <scope>NUCLEOTIDE SEQUENCE</scope>
    <source>
        <strain evidence="1">Hyas-2018</strain>
    </source>
</reference>
<organism evidence="1 2">
    <name type="scientific">Hyalomma asiaticum</name>
    <name type="common">Tick</name>
    <dbReference type="NCBI Taxonomy" id="266040"/>
    <lineage>
        <taxon>Eukaryota</taxon>
        <taxon>Metazoa</taxon>
        <taxon>Ecdysozoa</taxon>
        <taxon>Arthropoda</taxon>
        <taxon>Chelicerata</taxon>
        <taxon>Arachnida</taxon>
        <taxon>Acari</taxon>
        <taxon>Parasitiformes</taxon>
        <taxon>Ixodida</taxon>
        <taxon>Ixodoidea</taxon>
        <taxon>Ixodidae</taxon>
        <taxon>Hyalomminae</taxon>
        <taxon>Hyalomma</taxon>
    </lineage>
</organism>
<protein>
    <submittedName>
        <fullName evidence="1">Uncharacterized protein</fullName>
    </submittedName>
</protein>
<evidence type="ECO:0000313" key="2">
    <source>
        <dbReference type="Proteomes" id="UP000821845"/>
    </source>
</evidence>
<accession>A0ACB7SE31</accession>
<comment type="caution">
    <text evidence="1">The sequence shown here is derived from an EMBL/GenBank/DDBJ whole genome shotgun (WGS) entry which is preliminary data.</text>
</comment>
<sequence>MSTMSIHPSIFVVLFFVTIEPLSSAYKLTKHDPIVKTQSGLIRGFKDEVFGLPIEVFLGIPYAEPPVGNLRFMRPVPVKPWHREHKAMFLPPSCIQPSVYFNSIINITGDERSEDCLYLNIWAPARETSETKEQLKAVMVFFHGGAFFFGSTNWHFYDGSKLAALGDVLVVTVNYRLGPFGFMNAKNPPMSMGNQGLHDQHLAMRWVKQNIRYFGGDDDLITLFGQSAGAISIGYHLVSPSSKGLFKRAIMQSGSPYWTIGKMENEDSFTKAAMKLNCVDRGVEEVTDFDAVLGCLQKKNASDILNALESRNGRVRLTYHPDHGDDLVPEDVPNAIRSGFANDVDLLIGAVKDEGSVFIEYYMSPVLDFMDWSKIQKGTMEVYFMLLFRFLNEKNVNRIRDFYLEPATEEPSSFLRNSSNAMGDFAFLCPLMYFAEDYARRNNSVYFYEFAHRPSYSWNSPWAGVAHFEEIPFVFGFTLDNDLFNITQEERAFTLFIMYMWTHFAKTGQVPPINGKTWPPFSASDPSYAELNLPESEIKSPVSDHRCEFWRSRFCGPTKTTTAR</sequence>
<dbReference type="EMBL" id="CM023485">
    <property type="protein sequence ID" value="KAH6930984.1"/>
    <property type="molecule type" value="Genomic_DNA"/>
</dbReference>
<dbReference type="Proteomes" id="UP000821845">
    <property type="component" value="Chromosome 5"/>
</dbReference>
<proteinExistence type="predicted"/>
<name>A0ACB7SE31_HYAAI</name>
<keyword evidence="2" id="KW-1185">Reference proteome</keyword>
<gene>
    <name evidence="1" type="ORF">HPB50_021166</name>
</gene>
<evidence type="ECO:0000313" key="1">
    <source>
        <dbReference type="EMBL" id="KAH6930984.1"/>
    </source>
</evidence>